<evidence type="ECO:0008006" key="4">
    <source>
        <dbReference type="Google" id="ProtNLM"/>
    </source>
</evidence>
<dbReference type="AlphaFoldDB" id="A0A5N6Z3I1"/>
<feature type="chain" id="PRO_5024801421" description="Extracellular membrane protein CFEM domain-containing protein" evidence="1">
    <location>
        <begin position="23"/>
        <end position="96"/>
    </location>
</feature>
<evidence type="ECO:0000256" key="1">
    <source>
        <dbReference type="SAM" id="SignalP"/>
    </source>
</evidence>
<keyword evidence="3" id="KW-1185">Reference proteome</keyword>
<evidence type="ECO:0000313" key="3">
    <source>
        <dbReference type="Proteomes" id="UP000327118"/>
    </source>
</evidence>
<feature type="signal peptide" evidence="1">
    <location>
        <begin position="1"/>
        <end position="22"/>
    </location>
</feature>
<reference evidence="3" key="1">
    <citation type="submission" date="2019-04" db="EMBL/GenBank/DDBJ databases">
        <title>Friends and foes A comparative genomics studyof 23 Aspergillus species from section Flavi.</title>
        <authorList>
            <consortium name="DOE Joint Genome Institute"/>
            <person name="Kjaerbolling I."/>
            <person name="Vesth T."/>
            <person name="Frisvad J.C."/>
            <person name="Nybo J.L."/>
            <person name="Theobald S."/>
            <person name="Kildgaard S."/>
            <person name="Isbrandt T."/>
            <person name="Kuo A."/>
            <person name="Sato A."/>
            <person name="Lyhne E.K."/>
            <person name="Kogle M.E."/>
            <person name="Wiebenga A."/>
            <person name="Kun R.S."/>
            <person name="Lubbers R.J."/>
            <person name="Makela M.R."/>
            <person name="Barry K."/>
            <person name="Chovatia M."/>
            <person name="Clum A."/>
            <person name="Daum C."/>
            <person name="Haridas S."/>
            <person name="He G."/>
            <person name="LaButti K."/>
            <person name="Lipzen A."/>
            <person name="Mondo S."/>
            <person name="Riley R."/>
            <person name="Salamov A."/>
            <person name="Simmons B.A."/>
            <person name="Magnuson J.K."/>
            <person name="Henrissat B."/>
            <person name="Mortensen U.H."/>
            <person name="Larsen T.O."/>
            <person name="Devries R.P."/>
            <person name="Grigoriev I.V."/>
            <person name="Machida M."/>
            <person name="Baker S.E."/>
            <person name="Andersen M.R."/>
        </authorList>
    </citation>
    <scope>NUCLEOTIDE SEQUENCE [LARGE SCALE GENOMIC DNA]</scope>
    <source>
        <strain evidence="3">CBS 553.77</strain>
    </source>
</reference>
<sequence length="96" mass="10001">MYFPKRISPLLIPLALASGTVADACGDADACPLTEFCTTATFTTPSTTITTCVPTPTCLTIYASGLLLRLLRGDEMSFDGFEVARLFGGLGGLFGG</sequence>
<keyword evidence="1" id="KW-0732">Signal</keyword>
<accession>A0A5N6Z3I1</accession>
<organism evidence="2 3">
    <name type="scientific">Aspergillus coremiiformis</name>
    <dbReference type="NCBI Taxonomy" id="138285"/>
    <lineage>
        <taxon>Eukaryota</taxon>
        <taxon>Fungi</taxon>
        <taxon>Dikarya</taxon>
        <taxon>Ascomycota</taxon>
        <taxon>Pezizomycotina</taxon>
        <taxon>Eurotiomycetes</taxon>
        <taxon>Eurotiomycetidae</taxon>
        <taxon>Eurotiales</taxon>
        <taxon>Aspergillaceae</taxon>
        <taxon>Aspergillus</taxon>
        <taxon>Aspergillus subgen. Circumdati</taxon>
    </lineage>
</organism>
<dbReference type="EMBL" id="ML739138">
    <property type="protein sequence ID" value="KAE8352224.1"/>
    <property type="molecule type" value="Genomic_DNA"/>
</dbReference>
<evidence type="ECO:0000313" key="2">
    <source>
        <dbReference type="EMBL" id="KAE8352224.1"/>
    </source>
</evidence>
<protein>
    <recommendedName>
        <fullName evidence="4">Extracellular membrane protein CFEM domain-containing protein</fullName>
    </recommendedName>
</protein>
<name>A0A5N6Z3I1_9EURO</name>
<gene>
    <name evidence="2" type="ORF">BDV28DRAFT_149258</name>
</gene>
<dbReference type="Proteomes" id="UP000327118">
    <property type="component" value="Unassembled WGS sequence"/>
</dbReference>
<proteinExistence type="predicted"/>